<feature type="non-terminal residue" evidence="1">
    <location>
        <position position="1"/>
    </location>
</feature>
<sequence>TLVLRDYRVSDELSAAPTKKVILQPRPPLVDGFLGREDILVAMRRAHFEDISTRRYTPLITVLTGLGGAGKTQVALKFASEYEEKYQDSPVYFLDASSKMTLEADLQTLVRSQSEVYTDALLWLATGKKDWLVIMDNADDPSLELARYLPRCAHGHVIITTRNPLRETLAPNSTHDVSFFSLEDSTNLLLDASGYEDNEVNRTLAKDIAQELGGLPLALAHAGAYILVKQCLHTYLNTYKESHSQFLRRKFDLPHDYPYSVAATIEMSFEKLSHQAQILLRLLSHLGPRSIPHIILEQAARRQFRSVAMETGLPLKTETLQYASTLMKIICPRGSWFTLDFDDLIEECKKYSLVNFSSEGGQMFYSIHILVQNFLQSTSGLLYSQPPGRLVARLLGSTITYSEDHEYVAFNRLLSPHLQLVNPDDVIEPGDHYGYGHVLQEMGGGKLAVSHMERCLELWTTSLGSEDGFTLKAMEVLAHCYSTVGQEERALSLKEKVVEDWKKLVGVNHRNTIAAINNLANSYSNLGRDEEALPWREEVARKWIELLGEDHPITLDGIANLAVSYSHLGRYREALPLKVMVMEKRSDSLGWGHPDTLDAIRNVVSSFSHLGLYGEALELSVILTMERTKLLGEDHPDTLKDMESLAVCYSNLGQEDKALPFRAKLALKQRELLGEDHLITLVAMNNLANSYSNVGLEQKALPLRRIVAKKRHDLLGADHLETLRAMDNLAISLSSLGQEWEAFMLRVNVVEKWKRVLGEDHLDTLMAINNLAISYSNFGQEREAVLLRKTVMERRKVLLGEGHLETLSAANNLAASYSKLGQHEEALALNKEVMEKRREILGDDNMKTLQAINNLAASYSSLGRHEEALPLKEELVEKWRKLYGGDNHYTLVAMHNLANTYAQVGRDEDASRLQRIISEKRTNLLGG</sequence>
<proteinExistence type="predicted"/>
<evidence type="ECO:0000313" key="2">
    <source>
        <dbReference type="Proteomes" id="UP000789525"/>
    </source>
</evidence>
<reference evidence="1" key="1">
    <citation type="submission" date="2021-06" db="EMBL/GenBank/DDBJ databases">
        <authorList>
            <person name="Kallberg Y."/>
            <person name="Tangrot J."/>
            <person name="Rosling A."/>
        </authorList>
    </citation>
    <scope>NUCLEOTIDE SEQUENCE</scope>
    <source>
        <strain evidence="1">CL356</strain>
    </source>
</reference>
<gene>
    <name evidence="1" type="ORF">ACOLOM_LOCUS6908</name>
</gene>
<dbReference type="Proteomes" id="UP000789525">
    <property type="component" value="Unassembled WGS sequence"/>
</dbReference>
<evidence type="ECO:0000313" key="1">
    <source>
        <dbReference type="EMBL" id="CAG8607627.1"/>
    </source>
</evidence>
<accession>A0ACA9MQH7</accession>
<protein>
    <submittedName>
        <fullName evidence="1">5764_t:CDS:1</fullName>
    </submittedName>
</protein>
<name>A0ACA9MQH7_9GLOM</name>
<comment type="caution">
    <text evidence="1">The sequence shown here is derived from an EMBL/GenBank/DDBJ whole genome shotgun (WGS) entry which is preliminary data.</text>
</comment>
<dbReference type="EMBL" id="CAJVPT010014821">
    <property type="protein sequence ID" value="CAG8607627.1"/>
    <property type="molecule type" value="Genomic_DNA"/>
</dbReference>
<organism evidence="1 2">
    <name type="scientific">Acaulospora colombiana</name>
    <dbReference type="NCBI Taxonomy" id="27376"/>
    <lineage>
        <taxon>Eukaryota</taxon>
        <taxon>Fungi</taxon>
        <taxon>Fungi incertae sedis</taxon>
        <taxon>Mucoromycota</taxon>
        <taxon>Glomeromycotina</taxon>
        <taxon>Glomeromycetes</taxon>
        <taxon>Diversisporales</taxon>
        <taxon>Acaulosporaceae</taxon>
        <taxon>Acaulospora</taxon>
    </lineage>
</organism>
<keyword evidence="2" id="KW-1185">Reference proteome</keyword>